<feature type="site" description="Discriminates between blocked and unblocked aminoacyl-tRNA" evidence="7">
    <location>
        <position position="9"/>
    </location>
</feature>
<feature type="binding site" evidence="7">
    <location>
        <position position="64"/>
    </location>
    <ligand>
        <name>tRNA</name>
        <dbReference type="ChEBI" id="CHEBI:17843"/>
    </ligand>
</feature>
<comment type="subcellular location">
    <subcellularLocation>
        <location evidence="7">Cytoplasm</location>
    </subcellularLocation>
</comment>
<comment type="function">
    <text evidence="7">Catalyzes the release of premature peptidyl moieties from peptidyl-tRNA molecules trapped in stalled 50S ribosomal subunits, and thus maintains levels of free tRNAs and 50S ribosomes.</text>
</comment>
<organism evidence="11 12">
    <name type="scientific">Tistlia consotensis USBA 355</name>
    <dbReference type="NCBI Taxonomy" id="560819"/>
    <lineage>
        <taxon>Bacteria</taxon>
        <taxon>Pseudomonadati</taxon>
        <taxon>Pseudomonadota</taxon>
        <taxon>Alphaproteobacteria</taxon>
        <taxon>Rhodospirillales</taxon>
        <taxon>Rhodovibrionaceae</taxon>
        <taxon>Tistlia</taxon>
    </lineage>
</organism>
<feature type="binding site" evidence="7">
    <location>
        <position position="14"/>
    </location>
    <ligand>
        <name>tRNA</name>
        <dbReference type="ChEBI" id="CHEBI:17843"/>
    </ligand>
</feature>
<evidence type="ECO:0000256" key="4">
    <source>
        <dbReference type="ARBA" id="ARBA00022884"/>
    </source>
</evidence>
<comment type="subunit">
    <text evidence="7">Monomer.</text>
</comment>
<dbReference type="GO" id="GO:0000049">
    <property type="term" value="F:tRNA binding"/>
    <property type="evidence" value="ECO:0007669"/>
    <property type="project" value="UniProtKB-UniRule"/>
</dbReference>
<dbReference type="AlphaFoldDB" id="A0A1Y6C6A7"/>
<evidence type="ECO:0000256" key="3">
    <source>
        <dbReference type="ARBA" id="ARBA00022801"/>
    </source>
</evidence>
<dbReference type="PROSITE" id="PS01196">
    <property type="entry name" value="PEPT_TRNA_HYDROL_2"/>
    <property type="match status" value="1"/>
</dbReference>
<evidence type="ECO:0000256" key="6">
    <source>
        <dbReference type="ARBA" id="ARBA00050038"/>
    </source>
</evidence>
<dbReference type="InterPro" id="IPR036416">
    <property type="entry name" value="Pept_tRNA_hydro_sf"/>
</dbReference>
<feature type="compositionally biased region" description="Low complexity" evidence="10">
    <location>
        <begin position="200"/>
        <end position="210"/>
    </location>
</feature>
<dbReference type="NCBIfam" id="TIGR00447">
    <property type="entry name" value="pth"/>
    <property type="match status" value="1"/>
</dbReference>
<gene>
    <name evidence="7" type="primary">pth</name>
    <name evidence="11" type="ORF">SAMN05428998_11692</name>
</gene>
<dbReference type="GO" id="GO:0006515">
    <property type="term" value="P:protein quality control for misfolded or incompletely synthesized proteins"/>
    <property type="evidence" value="ECO:0007669"/>
    <property type="project" value="UniProtKB-UniRule"/>
</dbReference>
<keyword evidence="12" id="KW-1185">Reference proteome</keyword>
<proteinExistence type="inferred from homology"/>
<reference evidence="11 12" key="1">
    <citation type="submission" date="2017-04" db="EMBL/GenBank/DDBJ databases">
        <authorList>
            <person name="Afonso C.L."/>
            <person name="Miller P.J."/>
            <person name="Scott M.A."/>
            <person name="Spackman E."/>
            <person name="Goraichik I."/>
            <person name="Dimitrov K.M."/>
            <person name="Suarez D.L."/>
            <person name="Swayne D.E."/>
        </authorList>
    </citation>
    <scope>NUCLEOTIDE SEQUENCE [LARGE SCALE GENOMIC DNA]</scope>
    <source>
        <strain evidence="11 12">USBA 355</strain>
    </source>
</reference>
<feature type="binding site" evidence="7">
    <location>
        <position position="112"/>
    </location>
    <ligand>
        <name>tRNA</name>
        <dbReference type="ChEBI" id="CHEBI:17843"/>
    </ligand>
</feature>
<dbReference type="Gene3D" id="3.40.50.1470">
    <property type="entry name" value="Peptidyl-tRNA hydrolase"/>
    <property type="match status" value="1"/>
</dbReference>
<keyword evidence="7" id="KW-0963">Cytoplasm</keyword>
<keyword evidence="4 7" id="KW-0694">RNA-binding</keyword>
<evidence type="ECO:0000313" key="12">
    <source>
        <dbReference type="Proteomes" id="UP000192917"/>
    </source>
</evidence>
<dbReference type="PROSITE" id="PS01195">
    <property type="entry name" value="PEPT_TRNA_HYDROL_1"/>
    <property type="match status" value="1"/>
</dbReference>
<dbReference type="PANTHER" id="PTHR17224">
    <property type="entry name" value="PEPTIDYL-TRNA HYDROLASE"/>
    <property type="match status" value="1"/>
</dbReference>
<comment type="catalytic activity">
    <reaction evidence="7 8">
        <text>an N-acyl-L-alpha-aminoacyl-tRNA + H2O = an N-acyl-L-amino acid + a tRNA + H(+)</text>
        <dbReference type="Rhea" id="RHEA:54448"/>
        <dbReference type="Rhea" id="RHEA-COMP:10123"/>
        <dbReference type="Rhea" id="RHEA-COMP:13883"/>
        <dbReference type="ChEBI" id="CHEBI:15377"/>
        <dbReference type="ChEBI" id="CHEBI:15378"/>
        <dbReference type="ChEBI" id="CHEBI:59874"/>
        <dbReference type="ChEBI" id="CHEBI:78442"/>
        <dbReference type="ChEBI" id="CHEBI:138191"/>
        <dbReference type="EC" id="3.1.1.29"/>
    </reaction>
</comment>
<evidence type="ECO:0000256" key="2">
    <source>
        <dbReference type="ARBA" id="ARBA00022555"/>
    </source>
</evidence>
<evidence type="ECO:0000256" key="8">
    <source>
        <dbReference type="RuleBase" id="RU000673"/>
    </source>
</evidence>
<dbReference type="EC" id="3.1.1.29" evidence="1 7"/>
<evidence type="ECO:0000256" key="5">
    <source>
        <dbReference type="ARBA" id="ARBA00038063"/>
    </source>
</evidence>
<dbReference type="GO" id="GO:0004045">
    <property type="term" value="F:peptidyl-tRNA hydrolase activity"/>
    <property type="evidence" value="ECO:0007669"/>
    <property type="project" value="UniProtKB-UniRule"/>
</dbReference>
<dbReference type="GO" id="GO:0005737">
    <property type="term" value="C:cytoplasm"/>
    <property type="evidence" value="ECO:0007669"/>
    <property type="project" value="UniProtKB-SubCell"/>
</dbReference>
<dbReference type="PANTHER" id="PTHR17224:SF1">
    <property type="entry name" value="PEPTIDYL-TRNA HYDROLASE"/>
    <property type="match status" value="1"/>
</dbReference>
<dbReference type="GO" id="GO:0072344">
    <property type="term" value="P:rescue of stalled ribosome"/>
    <property type="evidence" value="ECO:0007669"/>
    <property type="project" value="UniProtKB-UniRule"/>
</dbReference>
<dbReference type="EMBL" id="FWZX01000016">
    <property type="protein sequence ID" value="SMF46374.1"/>
    <property type="molecule type" value="Genomic_DNA"/>
</dbReference>
<evidence type="ECO:0000256" key="1">
    <source>
        <dbReference type="ARBA" id="ARBA00013260"/>
    </source>
</evidence>
<evidence type="ECO:0000256" key="7">
    <source>
        <dbReference type="HAMAP-Rule" id="MF_00083"/>
    </source>
</evidence>
<evidence type="ECO:0000256" key="10">
    <source>
        <dbReference type="SAM" id="MobiDB-lite"/>
    </source>
</evidence>
<keyword evidence="2 7" id="KW-0820">tRNA-binding</keyword>
<evidence type="ECO:0000256" key="9">
    <source>
        <dbReference type="RuleBase" id="RU004320"/>
    </source>
</evidence>
<dbReference type="RefSeq" id="WP_085124189.1">
    <property type="nucleotide sequence ID" value="NZ_FWZX01000016.1"/>
</dbReference>
<feature type="active site" description="Proton acceptor" evidence="7">
    <location>
        <position position="19"/>
    </location>
</feature>
<dbReference type="CDD" id="cd00462">
    <property type="entry name" value="PTH"/>
    <property type="match status" value="1"/>
</dbReference>
<feature type="binding site" evidence="7">
    <location>
        <position position="66"/>
    </location>
    <ligand>
        <name>tRNA</name>
        <dbReference type="ChEBI" id="CHEBI:17843"/>
    </ligand>
</feature>
<evidence type="ECO:0000313" key="11">
    <source>
        <dbReference type="EMBL" id="SMF46374.1"/>
    </source>
</evidence>
<dbReference type="FunFam" id="3.40.50.1470:FF:000001">
    <property type="entry name" value="Peptidyl-tRNA hydrolase"/>
    <property type="match status" value="1"/>
</dbReference>
<dbReference type="InterPro" id="IPR001328">
    <property type="entry name" value="Pept_tRNA_hydro"/>
</dbReference>
<name>A0A1Y6C6A7_9PROT</name>
<accession>A0A1Y6C6A7</accession>
<keyword evidence="3 7" id="KW-0378">Hydrolase</keyword>
<dbReference type="Pfam" id="PF01195">
    <property type="entry name" value="Pept_tRNA_hydro"/>
    <property type="match status" value="1"/>
</dbReference>
<protein>
    <recommendedName>
        <fullName evidence="6 7">Peptidyl-tRNA hydrolase</fullName>
        <shortName evidence="7">Pth</shortName>
        <ecNumber evidence="1 7">3.1.1.29</ecNumber>
    </recommendedName>
</protein>
<comment type="function">
    <text evidence="7">Hydrolyzes ribosome-free peptidyl-tRNAs (with 1 or more amino acids incorporated), which drop off the ribosome during protein synthesis, or as a result of ribosome stalling.</text>
</comment>
<feature type="region of interest" description="Disordered" evidence="10">
    <location>
        <begin position="189"/>
        <end position="233"/>
    </location>
</feature>
<dbReference type="InterPro" id="IPR018171">
    <property type="entry name" value="Pept_tRNA_hydro_CS"/>
</dbReference>
<comment type="similarity">
    <text evidence="5 7 9">Belongs to the PTH family.</text>
</comment>
<dbReference type="SUPFAM" id="SSF53178">
    <property type="entry name" value="Peptidyl-tRNA hydrolase-like"/>
    <property type="match status" value="1"/>
</dbReference>
<dbReference type="Proteomes" id="UP000192917">
    <property type="component" value="Unassembled WGS sequence"/>
</dbReference>
<dbReference type="HAMAP" id="MF_00083">
    <property type="entry name" value="Pept_tRNA_hydro_bact"/>
    <property type="match status" value="1"/>
</dbReference>
<feature type="site" description="Stabilizes the basic form of H active site to accept a proton" evidence="7">
    <location>
        <position position="91"/>
    </location>
</feature>
<sequence length="249" mass="26531">MLLLVGLGNPGPSYAGNRHNIGFIALDAIARRHGFGPWRRRFQGEVAEGQLAGEKVLALKPLTYMNESGRAVGEASRFYKIEPQDVIVLHDELDLAPGKVKVKAGGGAAGHNGLRSITSHIGPYFRRVRLGIGHPGHKDRVLGWVLSDFAKADAEWLERLTDAVAADAPLLAENSEKADGSFMSRVNQAVFPPKPRKPKPAAAAPAARAPGPAPGPAPTTAAAPPAAEEPESLIARALRQAREKLQHKD</sequence>
<dbReference type="STRING" id="560819.SAMN05428998_11692"/>